<dbReference type="InterPro" id="IPR025605">
    <property type="entry name" value="OST-HTH/LOTUS_dom"/>
</dbReference>
<evidence type="ECO:0000313" key="6">
    <source>
        <dbReference type="Proteomes" id="UP000054937"/>
    </source>
</evidence>
<protein>
    <submittedName>
        <fullName evidence="5">Uncharacterized protein</fullName>
    </submittedName>
</protein>
<evidence type="ECO:0000256" key="1">
    <source>
        <dbReference type="SAM" id="Coils"/>
    </source>
</evidence>
<feature type="region of interest" description="Disordered" evidence="2">
    <location>
        <begin position="18"/>
        <end position="44"/>
    </location>
</feature>
<feature type="domain" description="HTH OST-type" evidence="3">
    <location>
        <begin position="275"/>
        <end position="339"/>
    </location>
</feature>
<feature type="domain" description="OST-HTH associated" evidence="4">
    <location>
        <begin position="181"/>
        <end position="249"/>
    </location>
</feature>
<evidence type="ECO:0000259" key="3">
    <source>
        <dbReference type="Pfam" id="PF12872"/>
    </source>
</evidence>
<organism evidence="5 6">
    <name type="scientific">Pseudocohnilembus persalinus</name>
    <name type="common">Ciliate</name>
    <dbReference type="NCBI Taxonomy" id="266149"/>
    <lineage>
        <taxon>Eukaryota</taxon>
        <taxon>Sar</taxon>
        <taxon>Alveolata</taxon>
        <taxon>Ciliophora</taxon>
        <taxon>Intramacronucleata</taxon>
        <taxon>Oligohymenophorea</taxon>
        <taxon>Scuticociliatia</taxon>
        <taxon>Philasterida</taxon>
        <taxon>Pseudocohnilembidae</taxon>
        <taxon>Pseudocohnilembus</taxon>
    </lineage>
</organism>
<name>A0A0V0QHE5_PSEPJ</name>
<dbReference type="InterPro" id="IPR025677">
    <property type="entry name" value="OST-HTH-assoc_dom"/>
</dbReference>
<dbReference type="Pfam" id="PF14418">
    <property type="entry name" value="OHA"/>
    <property type="match status" value="1"/>
</dbReference>
<feature type="compositionally biased region" description="Basic and acidic residues" evidence="2">
    <location>
        <begin position="545"/>
        <end position="554"/>
    </location>
</feature>
<dbReference type="AlphaFoldDB" id="A0A0V0QHE5"/>
<dbReference type="InterPro" id="IPR041966">
    <property type="entry name" value="LOTUS-like"/>
</dbReference>
<dbReference type="InParanoid" id="A0A0V0QHE5"/>
<feature type="coiled-coil region" evidence="1">
    <location>
        <begin position="383"/>
        <end position="414"/>
    </location>
</feature>
<keyword evidence="6" id="KW-1185">Reference proteome</keyword>
<dbReference type="OrthoDB" id="406045at2759"/>
<proteinExistence type="predicted"/>
<comment type="caution">
    <text evidence="5">The sequence shown here is derived from an EMBL/GenBank/DDBJ whole genome shotgun (WGS) entry which is preliminary data.</text>
</comment>
<feature type="region of interest" description="Disordered" evidence="2">
    <location>
        <begin position="514"/>
        <end position="554"/>
    </location>
</feature>
<accession>A0A0V0QHE5</accession>
<evidence type="ECO:0000259" key="4">
    <source>
        <dbReference type="Pfam" id="PF14418"/>
    </source>
</evidence>
<reference evidence="5 6" key="1">
    <citation type="journal article" date="2015" name="Sci. Rep.">
        <title>Genome of the facultative scuticociliatosis pathogen Pseudocohnilembus persalinus provides insight into its virulence through horizontal gene transfer.</title>
        <authorList>
            <person name="Xiong J."/>
            <person name="Wang G."/>
            <person name="Cheng J."/>
            <person name="Tian M."/>
            <person name="Pan X."/>
            <person name="Warren A."/>
            <person name="Jiang C."/>
            <person name="Yuan D."/>
            <person name="Miao W."/>
        </authorList>
    </citation>
    <scope>NUCLEOTIDE SEQUENCE [LARGE SCALE GENOMIC DNA]</scope>
    <source>
        <strain evidence="5">36N120E</strain>
    </source>
</reference>
<sequence>MINSKRRGKKFQIAFPTVDQIDQEQDEKISKDLDQNPQQDENQKNLQKKVSDVLQNKQNICQDQITQNNIQKEENGKQLKQNISTSYIITQQELEDNPVVIELKEEGHNTEVKITKPQEKDLQWEFEDLGPFQKNDENLWVDFKKFIQQFFNNNNQKQMWISSVINTNNQQQKKAQIKPPKNIDRAIPGGRYGCAQLVRCCGPLQLQKLSLGKLNYFAQEAINKGILIFYKTLLIYNEKQNEEISKIDNQQEKFQEQSLKKEDEVENQKLIKSKIEKSKIIIKEILNEEQNKDQGVKLTFLPKKINQKTDFEFNIQDLGFYKLTQLLYSINGLWIENEGTIQATAFYNQNLEKNQETIDQFKQIIHDIFKQELQKNQIKSDENKDQKNDVFKNQNDYEKLNQEQQNDFNYLEQEYVTFDGNKLYENLVNKIQLILDKEQIFVKDIIYKEKLGKNNQEVINIDFKKIGAKNLCDFLQKHCSNFLSLRFFVGIDNQNNFEAILNAKQQELDTDDCQLQQQENQTKSYKKTQNQTQKSSDLDDQQLEENDKRTDLHQ</sequence>
<dbReference type="EMBL" id="LDAU01000170">
    <property type="protein sequence ID" value="KRX01598.1"/>
    <property type="molecule type" value="Genomic_DNA"/>
</dbReference>
<keyword evidence="1" id="KW-0175">Coiled coil</keyword>
<dbReference type="Pfam" id="PF12872">
    <property type="entry name" value="OST-HTH"/>
    <property type="match status" value="1"/>
</dbReference>
<evidence type="ECO:0000256" key="2">
    <source>
        <dbReference type="SAM" id="MobiDB-lite"/>
    </source>
</evidence>
<evidence type="ECO:0000313" key="5">
    <source>
        <dbReference type="EMBL" id="KRX01598.1"/>
    </source>
</evidence>
<feature type="compositionally biased region" description="Polar residues" evidence="2">
    <location>
        <begin position="514"/>
        <end position="535"/>
    </location>
</feature>
<gene>
    <name evidence="5" type="ORF">PPERSA_01501</name>
</gene>
<dbReference type="Proteomes" id="UP000054937">
    <property type="component" value="Unassembled WGS sequence"/>
</dbReference>
<dbReference type="Gene3D" id="3.30.420.610">
    <property type="entry name" value="LOTUS domain-like"/>
    <property type="match status" value="1"/>
</dbReference>